<dbReference type="EMBL" id="KZ825829">
    <property type="protein sequence ID" value="PYH97110.1"/>
    <property type="molecule type" value="Genomic_DNA"/>
</dbReference>
<evidence type="ECO:0000313" key="2">
    <source>
        <dbReference type="Proteomes" id="UP000247810"/>
    </source>
</evidence>
<evidence type="ECO:0000313" key="1">
    <source>
        <dbReference type="EMBL" id="PYH97110.1"/>
    </source>
</evidence>
<dbReference type="Gene3D" id="3.30.710.10">
    <property type="entry name" value="Potassium Channel Kv1.1, Chain A"/>
    <property type="match status" value="1"/>
</dbReference>
<dbReference type="VEuPathDB" id="FungiDB:BO71DRAFT_481556"/>
<name>A0A319DHV9_9EURO</name>
<proteinExistence type="predicted"/>
<organism evidence="1 2">
    <name type="scientific">Aspergillus ellipticus CBS 707.79</name>
    <dbReference type="NCBI Taxonomy" id="1448320"/>
    <lineage>
        <taxon>Eukaryota</taxon>
        <taxon>Fungi</taxon>
        <taxon>Dikarya</taxon>
        <taxon>Ascomycota</taxon>
        <taxon>Pezizomycotina</taxon>
        <taxon>Eurotiomycetes</taxon>
        <taxon>Eurotiomycetidae</taxon>
        <taxon>Eurotiales</taxon>
        <taxon>Aspergillaceae</taxon>
        <taxon>Aspergillus</taxon>
        <taxon>Aspergillus subgen. Circumdati</taxon>
    </lineage>
</organism>
<dbReference type="SUPFAM" id="SSF54695">
    <property type="entry name" value="POZ domain"/>
    <property type="match status" value="1"/>
</dbReference>
<sequence>MYFERALNCDMKEALTKELHFNECSPHAIWRAIEFIYTGSYQEEASPCLEVEDDPDLKKHLRVYVLADFILNEDLKSHALDQFCRELQL</sequence>
<evidence type="ECO:0008006" key="3">
    <source>
        <dbReference type="Google" id="ProtNLM"/>
    </source>
</evidence>
<dbReference type="CDD" id="cd18186">
    <property type="entry name" value="BTB_POZ_ZBTB_KLHL-like"/>
    <property type="match status" value="1"/>
</dbReference>
<dbReference type="Proteomes" id="UP000247810">
    <property type="component" value="Unassembled WGS sequence"/>
</dbReference>
<dbReference type="AlphaFoldDB" id="A0A319DHV9"/>
<dbReference type="OrthoDB" id="4526841at2759"/>
<protein>
    <recommendedName>
        <fullName evidence="3">BTB domain-containing protein</fullName>
    </recommendedName>
</protein>
<accession>A0A319DHV9</accession>
<gene>
    <name evidence="1" type="ORF">BO71DRAFT_481556</name>
</gene>
<reference evidence="1 2" key="1">
    <citation type="submission" date="2018-02" db="EMBL/GenBank/DDBJ databases">
        <title>The genomes of Aspergillus section Nigri reveals drivers in fungal speciation.</title>
        <authorList>
            <consortium name="DOE Joint Genome Institute"/>
            <person name="Vesth T.C."/>
            <person name="Nybo J."/>
            <person name="Theobald S."/>
            <person name="Brandl J."/>
            <person name="Frisvad J.C."/>
            <person name="Nielsen K.F."/>
            <person name="Lyhne E.K."/>
            <person name="Kogle M.E."/>
            <person name="Kuo A."/>
            <person name="Riley R."/>
            <person name="Clum A."/>
            <person name="Nolan M."/>
            <person name="Lipzen A."/>
            <person name="Salamov A."/>
            <person name="Henrissat B."/>
            <person name="Wiebenga A."/>
            <person name="De vries R.P."/>
            <person name="Grigoriev I.V."/>
            <person name="Mortensen U.H."/>
            <person name="Andersen M.R."/>
            <person name="Baker S.E."/>
        </authorList>
    </citation>
    <scope>NUCLEOTIDE SEQUENCE [LARGE SCALE GENOMIC DNA]</scope>
    <source>
        <strain evidence="1 2">CBS 707.79</strain>
    </source>
</reference>
<dbReference type="InterPro" id="IPR011333">
    <property type="entry name" value="SKP1/BTB/POZ_sf"/>
</dbReference>
<dbReference type="STRING" id="1448320.A0A319DHV9"/>
<keyword evidence="2" id="KW-1185">Reference proteome</keyword>